<evidence type="ECO:0000313" key="2">
    <source>
        <dbReference type="Proteomes" id="UP000586722"/>
    </source>
</evidence>
<gene>
    <name evidence="1" type="ORF">GWI72_01475</name>
</gene>
<comment type="caution">
    <text evidence="1">The sequence shown here is derived from an EMBL/GenBank/DDBJ whole genome shotgun (WGS) entry which is preliminary data.</text>
</comment>
<protein>
    <submittedName>
        <fullName evidence="1">Uncharacterized protein</fullName>
    </submittedName>
</protein>
<sequence>MEHLEVAVAQLWSRYWFARCLLETGLLACLFYALSGPAFDGLRPGFAEEPLRAYRVAVTEAARETASILDAGPARLAVMRVERLKRDYIDRNIKLAMPK</sequence>
<accession>A0A7X5EZH7</accession>
<proteinExistence type="predicted"/>
<organism evidence="1 2">
    <name type="scientific">Pannonibacter tanglangensis</name>
    <dbReference type="NCBI Taxonomy" id="2750084"/>
    <lineage>
        <taxon>Bacteria</taxon>
        <taxon>Pseudomonadati</taxon>
        <taxon>Pseudomonadota</taxon>
        <taxon>Alphaproteobacteria</taxon>
        <taxon>Hyphomicrobiales</taxon>
        <taxon>Stappiaceae</taxon>
        <taxon>Pannonibacter</taxon>
    </lineage>
</organism>
<evidence type="ECO:0000313" key="1">
    <source>
        <dbReference type="EMBL" id="NBN76933.1"/>
    </source>
</evidence>
<dbReference type="AlphaFoldDB" id="A0A7X5EZH7"/>
<dbReference type="Proteomes" id="UP000586722">
    <property type="component" value="Unassembled WGS sequence"/>
</dbReference>
<reference evidence="2" key="1">
    <citation type="submission" date="2020-01" db="EMBL/GenBank/DDBJ databases">
        <authorList>
            <person name="Fang Y."/>
            <person name="Sun R."/>
            <person name="Nie L."/>
            <person name="He J."/>
            <person name="Hao L."/>
            <person name="Wang L."/>
            <person name="Su S."/>
            <person name="Lv E."/>
            <person name="Zhang Z."/>
            <person name="Xie R."/>
            <person name="Liu H."/>
        </authorList>
    </citation>
    <scope>NUCLEOTIDE SEQUENCE [LARGE SCALE GENOMIC DNA]</scope>
    <source>
        <strain evidence="2">XCT-53</strain>
    </source>
</reference>
<name>A0A7X5EZH7_9HYPH</name>
<keyword evidence="2" id="KW-1185">Reference proteome</keyword>
<dbReference type="EMBL" id="JAABLQ010000001">
    <property type="protein sequence ID" value="NBN76933.1"/>
    <property type="molecule type" value="Genomic_DNA"/>
</dbReference>
<dbReference type="RefSeq" id="WP_161675084.1">
    <property type="nucleotide sequence ID" value="NZ_JAABLP010000002.1"/>
</dbReference>